<dbReference type="AlphaFoldDB" id="A0A238JAX6"/>
<reference evidence="2" key="1">
    <citation type="submission" date="2017-05" db="EMBL/GenBank/DDBJ databases">
        <authorList>
            <person name="Rodrigo-Torres L."/>
            <person name="Arahal R. D."/>
            <person name="Lucena T."/>
        </authorList>
    </citation>
    <scope>NUCLEOTIDE SEQUENCE [LARGE SCALE GENOMIC DNA]</scope>
    <source>
        <strain evidence="2">CECT 8649</strain>
    </source>
</reference>
<accession>A0A238JAX6</accession>
<protein>
    <submittedName>
        <fullName evidence="1">Uncharacterized protein</fullName>
    </submittedName>
</protein>
<organism evidence="1 2">
    <name type="scientific">Pelagimonas phthalicica</name>
    <dbReference type="NCBI Taxonomy" id="1037362"/>
    <lineage>
        <taxon>Bacteria</taxon>
        <taxon>Pseudomonadati</taxon>
        <taxon>Pseudomonadota</taxon>
        <taxon>Alphaproteobacteria</taxon>
        <taxon>Rhodobacterales</taxon>
        <taxon>Roseobacteraceae</taxon>
        <taxon>Pelagimonas</taxon>
    </lineage>
</organism>
<evidence type="ECO:0000313" key="1">
    <source>
        <dbReference type="EMBL" id="SMX27861.1"/>
    </source>
</evidence>
<keyword evidence="2" id="KW-1185">Reference proteome</keyword>
<proteinExistence type="predicted"/>
<evidence type="ECO:0000313" key="2">
    <source>
        <dbReference type="Proteomes" id="UP000225972"/>
    </source>
</evidence>
<dbReference type="EMBL" id="FXXP01000001">
    <property type="protein sequence ID" value="SMX27861.1"/>
    <property type="molecule type" value="Genomic_DNA"/>
</dbReference>
<dbReference type="Proteomes" id="UP000225972">
    <property type="component" value="Unassembled WGS sequence"/>
</dbReference>
<gene>
    <name evidence="1" type="ORF">TRP8649_01971</name>
</gene>
<sequence length="148" mass="16615">MPVQTSIQPEDNFIYSRYLGQVTLAQIRNSMIQTYTSCTYRPGMVEIDDLREISKLDLRFAGVLHITRSLVRHHKAQGTQPKVALIRGSDMTYGVARMFQNLMTAEMPEAEIDIVRSEEDAQATLGLRKGALGGLTQAAKAHRRSAHR</sequence>
<name>A0A238JAX6_9RHOB</name>